<dbReference type="HOGENOM" id="CLU_1102000_0_0_10"/>
<dbReference type="EMBL" id="CP002345">
    <property type="protein sequence ID" value="ADQ78383.1"/>
    <property type="molecule type" value="Genomic_DNA"/>
</dbReference>
<name>E4T102_PALPW</name>
<dbReference type="InterPro" id="IPR021352">
    <property type="entry name" value="DUF2971"/>
</dbReference>
<dbReference type="eggNOG" id="ENOG5030HZW">
    <property type="taxonomic scope" value="Bacteria"/>
</dbReference>
<dbReference type="AlphaFoldDB" id="E4T102"/>
<dbReference type="RefSeq" id="WP_013443752.1">
    <property type="nucleotide sequence ID" value="NC_014734.1"/>
</dbReference>
<reference key="1">
    <citation type="submission" date="2010-11" db="EMBL/GenBank/DDBJ databases">
        <title>The complete genome of Paludibacter propionicigenes DSM 17365.</title>
        <authorList>
            <consortium name="US DOE Joint Genome Institute (JGI-PGF)"/>
            <person name="Lucas S."/>
            <person name="Copeland A."/>
            <person name="Lapidus A."/>
            <person name="Bruce D."/>
            <person name="Goodwin L."/>
            <person name="Pitluck S."/>
            <person name="Kyrpides N."/>
            <person name="Mavromatis K."/>
            <person name="Ivanova N."/>
            <person name="Munk A.C."/>
            <person name="Brettin T."/>
            <person name="Detter J.C."/>
            <person name="Han C."/>
            <person name="Tapia R."/>
            <person name="Land M."/>
            <person name="Hauser L."/>
            <person name="Markowitz V."/>
            <person name="Cheng J.-F."/>
            <person name="Hugenholtz P."/>
            <person name="Woyke T."/>
            <person name="Wu D."/>
            <person name="Gronow S."/>
            <person name="Wellnitz S."/>
            <person name="Brambilla E."/>
            <person name="Klenk H.-P."/>
            <person name="Eisen J.A."/>
        </authorList>
    </citation>
    <scope>NUCLEOTIDE SEQUENCE</scope>
    <source>
        <strain>WB4</strain>
    </source>
</reference>
<keyword evidence="2" id="KW-1185">Reference proteome</keyword>
<dbReference type="KEGG" id="ppn:Palpr_0221"/>
<organism evidence="1 2">
    <name type="scientific">Paludibacter propionicigenes (strain DSM 17365 / JCM 13257 / WB4)</name>
    <dbReference type="NCBI Taxonomy" id="694427"/>
    <lineage>
        <taxon>Bacteria</taxon>
        <taxon>Pseudomonadati</taxon>
        <taxon>Bacteroidota</taxon>
        <taxon>Bacteroidia</taxon>
        <taxon>Bacteroidales</taxon>
        <taxon>Paludibacteraceae</taxon>
        <taxon>Paludibacter</taxon>
    </lineage>
</organism>
<proteinExistence type="predicted"/>
<evidence type="ECO:0000313" key="1">
    <source>
        <dbReference type="EMBL" id="ADQ78383.1"/>
    </source>
</evidence>
<dbReference type="STRING" id="694427.Palpr_0221"/>
<dbReference type="OrthoDB" id="190848at2"/>
<evidence type="ECO:0008006" key="3">
    <source>
        <dbReference type="Google" id="ProtNLM"/>
    </source>
</evidence>
<reference evidence="1 2" key="2">
    <citation type="journal article" date="2011" name="Stand. Genomic Sci.">
        <title>Complete genome sequence of Paludibacter propionicigenes type strain (WB4).</title>
        <authorList>
            <person name="Gronow S."/>
            <person name="Munk C."/>
            <person name="Lapidus A."/>
            <person name="Nolan M."/>
            <person name="Lucas S."/>
            <person name="Hammon N."/>
            <person name="Deshpande S."/>
            <person name="Cheng J.F."/>
            <person name="Tapia R."/>
            <person name="Han C."/>
            <person name="Goodwin L."/>
            <person name="Pitluck S."/>
            <person name="Liolios K."/>
            <person name="Ivanova N."/>
            <person name="Mavromatis K."/>
            <person name="Mikhailova N."/>
            <person name="Pati A."/>
            <person name="Chen A."/>
            <person name="Palaniappan K."/>
            <person name="Land M."/>
            <person name="Hauser L."/>
            <person name="Chang Y.J."/>
            <person name="Jeffries C.D."/>
            <person name="Brambilla E."/>
            <person name="Rohde M."/>
            <person name="Goker M."/>
            <person name="Detter J.C."/>
            <person name="Woyke T."/>
            <person name="Bristow J."/>
            <person name="Eisen J.A."/>
            <person name="Markowitz V."/>
            <person name="Hugenholtz P."/>
            <person name="Kyrpides N.C."/>
            <person name="Klenk H.P."/>
        </authorList>
    </citation>
    <scope>NUCLEOTIDE SEQUENCE [LARGE SCALE GENOMIC DNA]</scope>
    <source>
        <strain evidence="2">DSM 17365 / JCM 13257 / WB4</strain>
    </source>
</reference>
<protein>
    <recommendedName>
        <fullName evidence="3">DUF2971 domain-containing protein</fullName>
    </recommendedName>
</protein>
<dbReference type="Pfam" id="PF11185">
    <property type="entry name" value="DUF2971"/>
    <property type="match status" value="1"/>
</dbReference>
<accession>E4T102</accession>
<dbReference type="Proteomes" id="UP000008718">
    <property type="component" value="Chromosome"/>
</dbReference>
<gene>
    <name evidence="1" type="ordered locus">Palpr_0221</name>
</gene>
<sequence>MPYNTPYPTILYKYRDWDRTLHKSIITQREVYLAPPSSFTDEDDCRIPIRFDLLSRDDVFKKYVFHSKEDNPNWTRSQHRTHAKKMTNNNPFKNSTYIEIFHKGFFEDFSSQFGVLSLTGNPENERMWIEYANNHQGFCIGFNSEILFKYLGGGRVVRYYHELPIIYPTPKHSVNTQMNLEIYSKKIQYIEEEEYRTHRFSNDLLTEEERHIILPVEAFNCLILGRDMTPENKEDIKNSIPEIMRNLRIIEI</sequence>
<evidence type="ECO:0000313" key="2">
    <source>
        <dbReference type="Proteomes" id="UP000008718"/>
    </source>
</evidence>